<evidence type="ECO:0000313" key="3">
    <source>
        <dbReference type="EMBL" id="KAH7277476.1"/>
    </source>
</evidence>
<dbReference type="Proteomes" id="UP000825935">
    <property type="component" value="Chromosome 39"/>
</dbReference>
<protein>
    <recommendedName>
        <fullName evidence="5">Pentatricopeptide repeat-containing protein</fullName>
    </recommendedName>
</protein>
<comment type="caution">
    <text evidence="3">The sequence shown here is derived from an EMBL/GenBank/DDBJ whole genome shotgun (WGS) entry which is preliminary data.</text>
</comment>
<proteinExistence type="predicted"/>
<feature type="repeat" description="PPR" evidence="2">
    <location>
        <begin position="798"/>
        <end position="832"/>
    </location>
</feature>
<feature type="repeat" description="PPR" evidence="2">
    <location>
        <begin position="395"/>
        <end position="429"/>
    </location>
</feature>
<dbReference type="PANTHER" id="PTHR24015">
    <property type="entry name" value="OS07G0578800 PROTEIN-RELATED"/>
    <property type="match status" value="1"/>
</dbReference>
<dbReference type="Pfam" id="PF13041">
    <property type="entry name" value="PPR_2"/>
    <property type="match status" value="2"/>
</dbReference>
<dbReference type="InterPro" id="IPR002885">
    <property type="entry name" value="PPR_rpt"/>
</dbReference>
<dbReference type="Pfam" id="PF01535">
    <property type="entry name" value="PPR"/>
    <property type="match status" value="12"/>
</dbReference>
<gene>
    <name evidence="3" type="ORF">KP509_39G053500</name>
</gene>
<dbReference type="GO" id="GO:0009451">
    <property type="term" value="P:RNA modification"/>
    <property type="evidence" value="ECO:0007669"/>
    <property type="project" value="InterPro"/>
</dbReference>
<name>A0A8T2Q1H5_CERRI</name>
<dbReference type="EMBL" id="CM035444">
    <property type="protein sequence ID" value="KAH7277476.1"/>
    <property type="molecule type" value="Genomic_DNA"/>
</dbReference>
<sequence length="1154" mass="128782">MQTSPRVLGEAAALQRKIVQGSPLFQDEVLSLLQVSAKETQRTSLNILHSLAINAHLDSISIVGDHFIRAFTLPFGLFACCLAFCRVSDPSPYTYNAIISALVRHGDNHQALILYHTEYPYGRSNVRKNVFPCILKACTGIASLSEGNMIHNEIVLQNIEYDMVIGSSLISMYTKLGLVHDAYKVFNSFPHRNVVLWNNMLEAVIEDSNSLPQSSFFMKMQQEGVHPDKVMYISILKACEKLGLLKEGRLIHGRIIISINEVDSVLGSTLISMYSRCGSLDDAGKVYEDLACRDLVILGAMIAAYVEEGFDQCALELFIQMLKITDRPDKGTVFYVLRACSNLKALQYVQLLHDQMIRARLESDSVLTNTLVDSYCKCEDLVDACQVFGVSKKCDVVSFGIMMAGYIQHGFNTKSLELFLKMVLTGLRPDESTYISSLKASCNINTLETNHCIHYLIVHDGWEFNPAVGKALIETYSKLKCLEESYNVFRRLLDQKVALWSAMMTSYVEQGYEHEAIGIFDRMQKELVVLDSCSLMQALKACTMLKDSGEGKIVHSIIMIHGFDEDEAFQSSVINMYLSCNKVHEGLKVFESSPQQNVVTWSVLISRYAESGCSLLAFELFNNMLQKGLQPDRVIFLSILKACTTSGTIIHGKFVHHQIIKHGLFSDVLGNALIDMYGKNRSPMEAQNVFDRLHMPNIISWTSIVAAHADGGNLHGALSSFETMQKEGMEINVVTFLCTIKACSNASVLQEGRLLHSSCLEFELHDVDAIASALINMYAKCDIVEDAYAIFNHLSNPDVVTWGSMITALVQHGREFSAFKLFNRMQAMDVNSSTAIFLCVLKACSNVGAIVQGRWVHDQILRSEYHSDSYLGNALVSMYASFGSMDEAHNVFSKLLAQDNFAWQAMISGFSKQGDAESVSNFLEQMQRSGLHPLETTYSSILACCSHSGHIEKGPFYFNQIRNVSWISAEQHFNCMIDLFGRTGNLKAANELLLSMPGNPDPVGWISLLCASNAHGNLGVGKLCFGNTIQCLPEFGGGYVFMSNLYVDSVLWKDEQALMEQRKSVEPGNKPTETYNKMNDAYHLFRIGDTGSLARHKLHASFDRINWSIERAGYVPHAWTFCKALSVVDENTHQEISQAEDAPLFLEYTTEKAN</sequence>
<dbReference type="PROSITE" id="PS51375">
    <property type="entry name" value="PPR"/>
    <property type="match status" value="5"/>
</dbReference>
<dbReference type="FunFam" id="1.25.40.10:FF:000242">
    <property type="entry name" value="Pentatricopeptide repeat-containing protein"/>
    <property type="match status" value="1"/>
</dbReference>
<dbReference type="PANTHER" id="PTHR24015:SF548">
    <property type="entry name" value="OS08G0340900 PROTEIN"/>
    <property type="match status" value="1"/>
</dbReference>
<feature type="repeat" description="PPR" evidence="2">
    <location>
        <begin position="697"/>
        <end position="731"/>
    </location>
</feature>
<feature type="repeat" description="PPR" evidence="2">
    <location>
        <begin position="899"/>
        <end position="933"/>
    </location>
</feature>
<accession>A0A8T2Q1H5</accession>
<dbReference type="InterPro" id="IPR011990">
    <property type="entry name" value="TPR-like_helical_dom_sf"/>
</dbReference>
<evidence type="ECO:0008006" key="5">
    <source>
        <dbReference type="Google" id="ProtNLM"/>
    </source>
</evidence>
<evidence type="ECO:0000256" key="2">
    <source>
        <dbReference type="PROSITE-ProRule" id="PRU00708"/>
    </source>
</evidence>
<keyword evidence="1" id="KW-0677">Repeat</keyword>
<dbReference type="OrthoDB" id="609013at2759"/>
<feature type="repeat" description="PPR" evidence="2">
    <location>
        <begin position="597"/>
        <end position="631"/>
    </location>
</feature>
<dbReference type="GO" id="GO:0003723">
    <property type="term" value="F:RNA binding"/>
    <property type="evidence" value="ECO:0007669"/>
    <property type="project" value="InterPro"/>
</dbReference>
<reference evidence="3" key="1">
    <citation type="submission" date="2021-08" db="EMBL/GenBank/DDBJ databases">
        <title>WGS assembly of Ceratopteris richardii.</title>
        <authorList>
            <person name="Marchant D.B."/>
            <person name="Chen G."/>
            <person name="Jenkins J."/>
            <person name="Shu S."/>
            <person name="Leebens-Mack J."/>
            <person name="Grimwood J."/>
            <person name="Schmutz J."/>
            <person name="Soltis P."/>
            <person name="Soltis D."/>
            <person name="Chen Z.-H."/>
        </authorList>
    </citation>
    <scope>NUCLEOTIDE SEQUENCE</scope>
    <source>
        <strain evidence="3">Whitten #5841</strain>
        <tissue evidence="3">Leaf</tissue>
    </source>
</reference>
<evidence type="ECO:0000256" key="1">
    <source>
        <dbReference type="ARBA" id="ARBA00022737"/>
    </source>
</evidence>
<dbReference type="NCBIfam" id="TIGR00756">
    <property type="entry name" value="PPR"/>
    <property type="match status" value="4"/>
</dbReference>
<keyword evidence="4" id="KW-1185">Reference proteome</keyword>
<dbReference type="InterPro" id="IPR046960">
    <property type="entry name" value="PPR_At4g14850-like_plant"/>
</dbReference>
<evidence type="ECO:0000313" key="4">
    <source>
        <dbReference type="Proteomes" id="UP000825935"/>
    </source>
</evidence>
<dbReference type="Gene3D" id="1.25.40.10">
    <property type="entry name" value="Tetratricopeptide repeat domain"/>
    <property type="match status" value="7"/>
</dbReference>
<dbReference type="AlphaFoldDB" id="A0A8T2Q1H5"/>
<organism evidence="3 4">
    <name type="scientific">Ceratopteris richardii</name>
    <name type="common">Triangle waterfern</name>
    <dbReference type="NCBI Taxonomy" id="49495"/>
    <lineage>
        <taxon>Eukaryota</taxon>
        <taxon>Viridiplantae</taxon>
        <taxon>Streptophyta</taxon>
        <taxon>Embryophyta</taxon>
        <taxon>Tracheophyta</taxon>
        <taxon>Polypodiopsida</taxon>
        <taxon>Polypodiidae</taxon>
        <taxon>Polypodiales</taxon>
        <taxon>Pteridineae</taxon>
        <taxon>Pteridaceae</taxon>
        <taxon>Parkerioideae</taxon>
        <taxon>Ceratopteris</taxon>
    </lineage>
</organism>